<comment type="caution">
    <text evidence="4">The sequence shown here is derived from an EMBL/GenBank/DDBJ whole genome shotgun (WGS) entry which is preliminary data.</text>
</comment>
<protein>
    <submittedName>
        <fullName evidence="4">ATP synthase subunit</fullName>
    </submittedName>
</protein>
<dbReference type="SUPFAM" id="SSF141086">
    <property type="entry name" value="Agglutinin HPA-like"/>
    <property type="match status" value="1"/>
</dbReference>
<feature type="chain" id="PRO_5043674462" evidence="2">
    <location>
        <begin position="19"/>
        <end position="171"/>
    </location>
</feature>
<dbReference type="AlphaFoldDB" id="A0AAV4ANH1"/>
<reference evidence="4 5" key="1">
    <citation type="journal article" date="2021" name="Elife">
        <title>Chloroplast acquisition without the gene transfer in kleptoplastic sea slugs, Plakobranchus ocellatus.</title>
        <authorList>
            <person name="Maeda T."/>
            <person name="Takahashi S."/>
            <person name="Yoshida T."/>
            <person name="Shimamura S."/>
            <person name="Takaki Y."/>
            <person name="Nagai Y."/>
            <person name="Toyoda A."/>
            <person name="Suzuki Y."/>
            <person name="Arimoto A."/>
            <person name="Ishii H."/>
            <person name="Satoh N."/>
            <person name="Nishiyama T."/>
            <person name="Hasebe M."/>
            <person name="Maruyama T."/>
            <person name="Minagawa J."/>
            <person name="Obokata J."/>
            <person name="Shigenobu S."/>
        </authorList>
    </citation>
    <scope>NUCLEOTIDE SEQUENCE [LARGE SCALE GENOMIC DNA]</scope>
</reference>
<proteinExistence type="predicted"/>
<sequence>MERIILVLVLCCLEFTNAGKVLWVKDVIADIEMAVVAEQIAMNAMCNMIEKNEENIRELTDKIDNLKAHAHVEPSYTGHVVCVEENDLSKPDSDGKRTKMVNISFDKAYSAPPKVLASLHRLEIPKISHYSFEVSVKTITKEGFTIVCATRSNETIVELASVSWLSIPSAY</sequence>
<keyword evidence="2" id="KW-0732">Signal</keyword>
<name>A0AAV4ANH1_9GAST</name>
<accession>A0AAV4ANH1</accession>
<dbReference type="InterPro" id="IPR037221">
    <property type="entry name" value="H-type_lectin_dom_sf"/>
</dbReference>
<feature type="signal peptide" evidence="2">
    <location>
        <begin position="1"/>
        <end position="18"/>
    </location>
</feature>
<keyword evidence="5" id="KW-1185">Reference proteome</keyword>
<dbReference type="Proteomes" id="UP000735302">
    <property type="component" value="Unassembled WGS sequence"/>
</dbReference>
<dbReference type="Gene3D" id="2.60.40.2080">
    <property type="match status" value="1"/>
</dbReference>
<dbReference type="Pfam" id="PF09458">
    <property type="entry name" value="H_lectin"/>
    <property type="match status" value="1"/>
</dbReference>
<feature type="coiled-coil region" evidence="1">
    <location>
        <begin position="42"/>
        <end position="69"/>
    </location>
</feature>
<dbReference type="GO" id="GO:0007155">
    <property type="term" value="P:cell adhesion"/>
    <property type="evidence" value="ECO:0007669"/>
    <property type="project" value="InterPro"/>
</dbReference>
<feature type="domain" description="H-type lectin" evidence="3">
    <location>
        <begin position="101"/>
        <end position="166"/>
    </location>
</feature>
<organism evidence="4 5">
    <name type="scientific">Plakobranchus ocellatus</name>
    <dbReference type="NCBI Taxonomy" id="259542"/>
    <lineage>
        <taxon>Eukaryota</taxon>
        <taxon>Metazoa</taxon>
        <taxon>Spiralia</taxon>
        <taxon>Lophotrochozoa</taxon>
        <taxon>Mollusca</taxon>
        <taxon>Gastropoda</taxon>
        <taxon>Heterobranchia</taxon>
        <taxon>Euthyneura</taxon>
        <taxon>Panpulmonata</taxon>
        <taxon>Sacoglossa</taxon>
        <taxon>Placobranchoidea</taxon>
        <taxon>Plakobranchidae</taxon>
        <taxon>Plakobranchus</taxon>
    </lineage>
</organism>
<dbReference type="GO" id="GO:0030246">
    <property type="term" value="F:carbohydrate binding"/>
    <property type="evidence" value="ECO:0007669"/>
    <property type="project" value="InterPro"/>
</dbReference>
<keyword evidence="1" id="KW-0175">Coiled coil</keyword>
<evidence type="ECO:0000259" key="3">
    <source>
        <dbReference type="Pfam" id="PF09458"/>
    </source>
</evidence>
<evidence type="ECO:0000256" key="2">
    <source>
        <dbReference type="SAM" id="SignalP"/>
    </source>
</evidence>
<evidence type="ECO:0000313" key="5">
    <source>
        <dbReference type="Proteomes" id="UP000735302"/>
    </source>
</evidence>
<dbReference type="EMBL" id="BLXT01003960">
    <property type="protein sequence ID" value="GFO08472.1"/>
    <property type="molecule type" value="Genomic_DNA"/>
</dbReference>
<dbReference type="InterPro" id="IPR019019">
    <property type="entry name" value="H-type_lectin_domain"/>
</dbReference>
<evidence type="ECO:0000256" key="1">
    <source>
        <dbReference type="SAM" id="Coils"/>
    </source>
</evidence>
<gene>
    <name evidence="4" type="ORF">PoB_003497700</name>
</gene>
<evidence type="ECO:0000313" key="4">
    <source>
        <dbReference type="EMBL" id="GFO08472.1"/>
    </source>
</evidence>